<comment type="caution">
    <text evidence="1">The sequence shown here is derived from an EMBL/GenBank/DDBJ whole genome shotgun (WGS) entry which is preliminary data.</text>
</comment>
<dbReference type="SUPFAM" id="SSF52540">
    <property type="entry name" value="P-loop containing nucleoside triphosphate hydrolases"/>
    <property type="match status" value="1"/>
</dbReference>
<keyword evidence="1" id="KW-0547">Nucleotide-binding</keyword>
<accession>A0ABS2H673</accession>
<dbReference type="GO" id="GO:0005524">
    <property type="term" value="F:ATP binding"/>
    <property type="evidence" value="ECO:0007669"/>
    <property type="project" value="UniProtKB-KW"/>
</dbReference>
<keyword evidence="2" id="KW-1185">Reference proteome</keyword>
<dbReference type="EMBL" id="JADCNN020000004">
    <property type="protein sequence ID" value="MBM6995244.1"/>
    <property type="molecule type" value="Genomic_DNA"/>
</dbReference>
<dbReference type="Gene3D" id="3.40.50.300">
    <property type="entry name" value="P-loop containing nucleotide triphosphate hydrolases"/>
    <property type="match status" value="1"/>
</dbReference>
<evidence type="ECO:0000313" key="2">
    <source>
        <dbReference type="Proteomes" id="UP001516620"/>
    </source>
</evidence>
<name>A0ABS2H673_9BACL</name>
<reference evidence="1 2" key="1">
    <citation type="submission" date="2021-01" db="EMBL/GenBank/DDBJ databases">
        <title>Paenibacillus sp.nov. isolated from the rhizosphere soil of tomato plant.</title>
        <authorList>
            <person name="Thin K.K."/>
            <person name="Zhang X."/>
            <person name="He S."/>
        </authorList>
    </citation>
    <scope>NUCLEOTIDE SEQUENCE [LARGE SCALE GENOMIC DNA]</scope>
    <source>
        <strain evidence="1 2">DXFW5</strain>
    </source>
</reference>
<dbReference type="InterPro" id="IPR027417">
    <property type="entry name" value="P-loop_NTPase"/>
</dbReference>
<protein>
    <submittedName>
        <fullName evidence="1">ATP-binding protein</fullName>
    </submittedName>
</protein>
<dbReference type="Pfam" id="PF13671">
    <property type="entry name" value="AAA_33"/>
    <property type="match status" value="1"/>
</dbReference>
<keyword evidence="1" id="KW-0067">ATP-binding</keyword>
<dbReference type="Proteomes" id="UP001516620">
    <property type="component" value="Unassembled WGS sequence"/>
</dbReference>
<proteinExistence type="predicted"/>
<sequence>MTVGMTHSGKTTFATELEKVLQQDAVVIDQDNHAAFINAHYMKLRPSEGPNTLKFSITNTIVAYAVEHSHMHIILSNSNLHEPSRRNVLRYFQEKGFKRILVYFDLPFHLLEERVEKTQRKNKIFRNASSFSEVLDRQRDSKQDQPGLEEADYLFVIKDPRDFPVILGQIRDLCMDNERGEQ</sequence>
<gene>
    <name evidence="1" type="ORF">IM700_006155</name>
</gene>
<organism evidence="1 2">
    <name type="scientific">Paenibacillus rhizolycopersici</name>
    <dbReference type="NCBI Taxonomy" id="2780073"/>
    <lineage>
        <taxon>Bacteria</taxon>
        <taxon>Bacillati</taxon>
        <taxon>Bacillota</taxon>
        <taxon>Bacilli</taxon>
        <taxon>Bacillales</taxon>
        <taxon>Paenibacillaceae</taxon>
        <taxon>Paenibacillus</taxon>
    </lineage>
</organism>
<evidence type="ECO:0000313" key="1">
    <source>
        <dbReference type="EMBL" id="MBM6995244.1"/>
    </source>
</evidence>